<evidence type="ECO:0000259" key="10">
    <source>
        <dbReference type="Pfam" id="PF03946"/>
    </source>
</evidence>
<dbReference type="EMBL" id="NIRI02000042">
    <property type="protein sequence ID" value="KAG5447347.1"/>
    <property type="molecule type" value="Genomic_DNA"/>
</dbReference>
<evidence type="ECO:0000313" key="11">
    <source>
        <dbReference type="EMBL" id="KAG5447347.1"/>
    </source>
</evidence>
<dbReference type="Pfam" id="PF00298">
    <property type="entry name" value="Ribosomal_L11"/>
    <property type="match status" value="1"/>
</dbReference>
<dbReference type="InterPro" id="IPR036796">
    <property type="entry name" value="Ribosomal_uL11_N_sf"/>
</dbReference>
<dbReference type="SMART" id="SM00649">
    <property type="entry name" value="RL11"/>
    <property type="match status" value="1"/>
</dbReference>
<evidence type="ECO:0000256" key="3">
    <source>
        <dbReference type="ARBA" id="ARBA00023274"/>
    </source>
</evidence>
<dbReference type="HAMAP" id="MF_00736">
    <property type="entry name" value="Ribosomal_uL11"/>
    <property type="match status" value="1"/>
</dbReference>
<dbReference type="GO" id="GO:0003735">
    <property type="term" value="F:structural constituent of ribosome"/>
    <property type="evidence" value="ECO:0007669"/>
    <property type="project" value="InterPro"/>
</dbReference>
<dbReference type="PANTHER" id="PTHR11661:SF1">
    <property type="entry name" value="LARGE RIBOSOMAL SUBUNIT PROTEIN UL11M"/>
    <property type="match status" value="1"/>
</dbReference>
<protein>
    <recommendedName>
        <fullName evidence="5">Large ribosomal subunit protein uL11m</fullName>
    </recommendedName>
    <alternativeName>
        <fullName evidence="6">39S ribosomal protein L11, mitochondrial</fullName>
    </alternativeName>
</protein>
<evidence type="ECO:0000313" key="12">
    <source>
        <dbReference type="Proteomes" id="UP000286415"/>
    </source>
</evidence>
<feature type="coiled-coil region" evidence="8">
    <location>
        <begin position="201"/>
        <end position="228"/>
    </location>
</feature>
<reference evidence="11 12" key="1">
    <citation type="journal article" date="2018" name="Biotechnol. Adv.">
        <title>Improved genomic resources and new bioinformatic workflow for the carcinogenic parasite Clonorchis sinensis: Biotechnological implications.</title>
        <authorList>
            <person name="Wang D."/>
            <person name="Korhonen P.K."/>
            <person name="Gasser R.B."/>
            <person name="Young N.D."/>
        </authorList>
    </citation>
    <scope>NUCLEOTIDE SEQUENCE [LARGE SCALE GENOMIC DNA]</scope>
    <source>
        <strain evidence="11">Cs-k2</strain>
    </source>
</reference>
<feature type="domain" description="Large ribosomal subunit protein uL11 C-terminal" evidence="9">
    <location>
        <begin position="135"/>
        <end position="183"/>
    </location>
</feature>
<evidence type="ECO:0000259" key="9">
    <source>
        <dbReference type="Pfam" id="PF00298"/>
    </source>
</evidence>
<reference evidence="11 12" key="2">
    <citation type="journal article" date="2021" name="Genomics">
        <title>High-quality reference genome for Clonorchis sinensis.</title>
        <authorList>
            <person name="Young N.D."/>
            <person name="Stroehlein A.J."/>
            <person name="Kinkar L."/>
            <person name="Wang T."/>
            <person name="Sohn W.M."/>
            <person name="Chang B.C.H."/>
            <person name="Kaur P."/>
            <person name="Weisz D."/>
            <person name="Dudchenko O."/>
            <person name="Aiden E.L."/>
            <person name="Korhonen P.K."/>
            <person name="Gasser R.B."/>
        </authorList>
    </citation>
    <scope>NUCLEOTIDE SEQUENCE [LARGE SCALE GENOMIC DNA]</scope>
    <source>
        <strain evidence="11">Cs-k2</strain>
    </source>
</reference>
<dbReference type="PANTHER" id="PTHR11661">
    <property type="entry name" value="60S RIBOSOMAL PROTEIN L12"/>
    <property type="match status" value="1"/>
</dbReference>
<keyword evidence="8" id="KW-0175">Coiled coil</keyword>
<feature type="domain" description="Large ribosomal subunit protein uL11 N-terminal" evidence="10">
    <location>
        <begin position="27"/>
        <end position="84"/>
    </location>
</feature>
<dbReference type="AlphaFoldDB" id="A0A8T1MD96"/>
<dbReference type="InterPro" id="IPR020783">
    <property type="entry name" value="Ribosomal_uL11_C"/>
</dbReference>
<dbReference type="Proteomes" id="UP000286415">
    <property type="component" value="Unassembled WGS sequence"/>
</dbReference>
<accession>A0A8T1MD96</accession>
<dbReference type="OrthoDB" id="1091498at2759"/>
<organism evidence="11 12">
    <name type="scientific">Clonorchis sinensis</name>
    <name type="common">Chinese liver fluke</name>
    <dbReference type="NCBI Taxonomy" id="79923"/>
    <lineage>
        <taxon>Eukaryota</taxon>
        <taxon>Metazoa</taxon>
        <taxon>Spiralia</taxon>
        <taxon>Lophotrochozoa</taxon>
        <taxon>Platyhelminthes</taxon>
        <taxon>Trematoda</taxon>
        <taxon>Digenea</taxon>
        <taxon>Opisthorchiida</taxon>
        <taxon>Opisthorchiata</taxon>
        <taxon>Opisthorchiidae</taxon>
        <taxon>Clonorchis</taxon>
    </lineage>
</organism>
<dbReference type="SUPFAM" id="SSF46906">
    <property type="entry name" value="Ribosomal protein L11, C-terminal domain"/>
    <property type="match status" value="1"/>
</dbReference>
<evidence type="ECO:0000256" key="2">
    <source>
        <dbReference type="ARBA" id="ARBA00022980"/>
    </source>
</evidence>
<evidence type="ECO:0000256" key="5">
    <source>
        <dbReference type="ARBA" id="ARBA00040104"/>
    </source>
</evidence>
<evidence type="ECO:0000256" key="1">
    <source>
        <dbReference type="ARBA" id="ARBA00010537"/>
    </source>
</evidence>
<evidence type="ECO:0000256" key="7">
    <source>
        <dbReference type="RuleBase" id="RU003978"/>
    </source>
</evidence>
<dbReference type="CDD" id="cd00349">
    <property type="entry name" value="Ribosomal_L11"/>
    <property type="match status" value="1"/>
</dbReference>
<keyword evidence="2 7" id="KW-0689">Ribosomal protein</keyword>
<dbReference type="GO" id="GO:0006412">
    <property type="term" value="P:translation"/>
    <property type="evidence" value="ECO:0007669"/>
    <property type="project" value="InterPro"/>
</dbReference>
<comment type="caution">
    <text evidence="11">The sequence shown here is derived from an EMBL/GenBank/DDBJ whole genome shotgun (WGS) entry which is preliminary data.</text>
</comment>
<comment type="subunit">
    <text evidence="4">Component of the mitochondrial ribosome large subunit (39S) which comprises a 16S rRNA and about 50 distinct proteins.</text>
</comment>
<dbReference type="InterPro" id="IPR036769">
    <property type="entry name" value="Ribosomal_uL11_C_sf"/>
</dbReference>
<evidence type="ECO:0000256" key="4">
    <source>
        <dbReference type="ARBA" id="ARBA00038782"/>
    </source>
</evidence>
<dbReference type="Gene3D" id="3.30.1550.10">
    <property type="entry name" value="Ribosomal protein L11/L12, N-terminal domain"/>
    <property type="match status" value="1"/>
</dbReference>
<dbReference type="SUPFAM" id="SSF54747">
    <property type="entry name" value="Ribosomal L11/L12e N-terminal domain"/>
    <property type="match status" value="1"/>
</dbReference>
<name>A0A8T1MD96_CLOSI</name>
<dbReference type="InterPro" id="IPR020784">
    <property type="entry name" value="Ribosomal_uL11_N"/>
</dbReference>
<dbReference type="GO" id="GO:0070180">
    <property type="term" value="F:large ribosomal subunit rRNA binding"/>
    <property type="evidence" value="ECO:0007669"/>
    <property type="project" value="TreeGrafter"/>
</dbReference>
<proteinExistence type="inferred from homology"/>
<sequence>MASRAASKIVRKTKSAVDNVIHPPYLRVDIPAQQARPAPPLGPQLGKRNINVANFCKDFNEKTKDIKEGTPIPCHITVNPDRSYKLEMTHPPSVYLLRLARPSERSTNRRPSRLVLSTNFSGYDLKLVELKVSRRTEVCGRLTLKHIYHIAEMKKQDPKYVTQDLKKICTTLIGKAHRLGIEVISKEALDSGQTDHSPAGYAEFLKKRDQYLEEKKKTAEEKKQAKMLRL</sequence>
<dbReference type="Gene3D" id="1.10.10.250">
    <property type="entry name" value="Ribosomal protein L11, C-terminal domain"/>
    <property type="match status" value="1"/>
</dbReference>
<dbReference type="Pfam" id="PF03946">
    <property type="entry name" value="Ribosomal_L11_N"/>
    <property type="match status" value="1"/>
</dbReference>
<dbReference type="InterPro" id="IPR000911">
    <property type="entry name" value="Ribosomal_uL11"/>
</dbReference>
<evidence type="ECO:0000256" key="8">
    <source>
        <dbReference type="SAM" id="Coils"/>
    </source>
</evidence>
<gene>
    <name evidence="11" type="ORF">CSKR_200484</name>
</gene>
<keyword evidence="3 7" id="KW-0687">Ribonucleoprotein</keyword>
<keyword evidence="12" id="KW-1185">Reference proteome</keyword>
<comment type="similarity">
    <text evidence="1 7">Belongs to the universal ribosomal protein uL11 family.</text>
</comment>
<dbReference type="GO" id="GO:0005762">
    <property type="term" value="C:mitochondrial large ribosomal subunit"/>
    <property type="evidence" value="ECO:0007669"/>
    <property type="project" value="TreeGrafter"/>
</dbReference>
<evidence type="ECO:0000256" key="6">
    <source>
        <dbReference type="ARBA" id="ARBA00041455"/>
    </source>
</evidence>